<dbReference type="GeneID" id="4601205"/>
<dbReference type="RefSeq" id="WP_011753166.1">
    <property type="nucleotide sequence ID" value="NC_008698.1"/>
</dbReference>
<evidence type="ECO:0000313" key="2">
    <source>
        <dbReference type="Proteomes" id="UP000000641"/>
    </source>
</evidence>
<accession>A1S0C1</accession>
<dbReference type="OrthoDB" id="380358at2157"/>
<evidence type="ECO:0000313" key="1">
    <source>
        <dbReference type="EMBL" id="ABL78901.1"/>
    </source>
</evidence>
<protein>
    <submittedName>
        <fullName evidence="1">Uncharacterized protein</fullName>
    </submittedName>
</protein>
<dbReference type="EMBL" id="CP000505">
    <property type="protein sequence ID" value="ABL78901.1"/>
    <property type="molecule type" value="Genomic_DNA"/>
</dbReference>
<name>A1S0C1_THEPD</name>
<dbReference type="eggNOG" id="arCOG15106">
    <property type="taxonomic scope" value="Archaea"/>
</dbReference>
<dbReference type="EnsemblBacteria" id="ABL78901">
    <property type="protein sequence ID" value="ABL78901"/>
    <property type="gene ID" value="Tpen_1504"/>
</dbReference>
<dbReference type="Proteomes" id="UP000000641">
    <property type="component" value="Chromosome"/>
</dbReference>
<dbReference type="HOGENOM" id="CLU_2597937_0_0_2"/>
<dbReference type="KEGG" id="tpe:Tpen_1504"/>
<keyword evidence="2" id="KW-1185">Reference proteome</keyword>
<gene>
    <name evidence="1" type="ordered locus">Tpen_1504</name>
</gene>
<proteinExistence type="predicted"/>
<sequence>MARRMALRKLLGYLEKCELISDEELMEIEDRLSRGEDVLEMGIRVLGYDEKKEDYVVEVEDLEGLLSENGYNPDYVRYQEE</sequence>
<dbReference type="AlphaFoldDB" id="A1S0C1"/>
<dbReference type="STRING" id="368408.Tpen_1504"/>
<organism evidence="1 2">
    <name type="scientific">Thermofilum pendens (strain DSM 2475 / Hrk 5)</name>
    <dbReference type="NCBI Taxonomy" id="368408"/>
    <lineage>
        <taxon>Archaea</taxon>
        <taxon>Thermoproteota</taxon>
        <taxon>Thermoprotei</taxon>
        <taxon>Thermofilales</taxon>
        <taxon>Thermofilaceae</taxon>
        <taxon>Thermofilum</taxon>
    </lineage>
</organism>
<reference evidence="2" key="1">
    <citation type="journal article" date="2008" name="J. Bacteriol.">
        <title>Genome sequence of Thermofilum pendens reveals an exceptional loss of biosynthetic pathways without genome reduction.</title>
        <authorList>
            <person name="Anderson I."/>
            <person name="Rodriguez J."/>
            <person name="Susanti D."/>
            <person name="Porat I."/>
            <person name="Reich C."/>
            <person name="Ulrich L.E."/>
            <person name="Elkins J.G."/>
            <person name="Mavromatis K."/>
            <person name="Lykidis A."/>
            <person name="Kim E."/>
            <person name="Thompson L.S."/>
            <person name="Nolan M."/>
            <person name="Land M."/>
            <person name="Copeland A."/>
            <person name="Lapidus A."/>
            <person name="Lucas S."/>
            <person name="Detter C."/>
            <person name="Zhulin I.B."/>
            <person name="Olsen G.J."/>
            <person name="Whitman W."/>
            <person name="Mukhopadhyay B."/>
            <person name="Bristow J."/>
            <person name="Kyrpides N."/>
        </authorList>
    </citation>
    <scope>NUCLEOTIDE SEQUENCE [LARGE SCALE GENOMIC DNA]</scope>
    <source>
        <strain evidence="2">DSM 2475 / Hrk 5</strain>
    </source>
</reference>